<dbReference type="EMBL" id="BARV01035739">
    <property type="protein sequence ID" value="GAI58675.1"/>
    <property type="molecule type" value="Genomic_DNA"/>
</dbReference>
<evidence type="ECO:0000313" key="2">
    <source>
        <dbReference type="EMBL" id="GAI58675.1"/>
    </source>
</evidence>
<feature type="domain" description="Amidohydrolase 3" evidence="1">
    <location>
        <begin position="4"/>
        <end position="149"/>
    </location>
</feature>
<accession>X1R6B2</accession>
<sequence length="206" mass="22950">LSQKDDKDTILAKAAKFIAANPDLDAYYGNGWSVGVFEGEETIRGPKKERLDAISPNKPVILTSYDGHSIWVNSKALEIAGITKDTPDPEAGVIERDPVTGEPWGTLKEAAMELLPDEKYTLAQLIEGVKAFQALMHSLGYTGIFSATFSAGMDDETSKVFKLLDDKGELKMWVRASKRSYLPRNTCHNTHFPCRRLFRKVEGAWR</sequence>
<dbReference type="PANTHER" id="PTHR22642">
    <property type="entry name" value="IMIDAZOLONEPROPIONASE"/>
    <property type="match status" value="1"/>
</dbReference>
<comment type="caution">
    <text evidence="2">The sequence shown here is derived from an EMBL/GenBank/DDBJ whole genome shotgun (WGS) entry which is preliminary data.</text>
</comment>
<gene>
    <name evidence="2" type="ORF">S06H3_55705</name>
</gene>
<dbReference type="Pfam" id="PF07969">
    <property type="entry name" value="Amidohydro_3"/>
    <property type="match status" value="1"/>
</dbReference>
<dbReference type="Gene3D" id="3.10.310.70">
    <property type="match status" value="1"/>
</dbReference>
<feature type="non-terminal residue" evidence="2">
    <location>
        <position position="1"/>
    </location>
</feature>
<protein>
    <recommendedName>
        <fullName evidence="1">Amidohydrolase 3 domain-containing protein</fullName>
    </recommendedName>
</protein>
<name>X1R6B2_9ZZZZ</name>
<reference evidence="2" key="1">
    <citation type="journal article" date="2014" name="Front. Microbiol.">
        <title>High frequency of phylogenetically diverse reductive dehalogenase-homologous genes in deep subseafloor sedimentary metagenomes.</title>
        <authorList>
            <person name="Kawai M."/>
            <person name="Futagami T."/>
            <person name="Toyoda A."/>
            <person name="Takaki Y."/>
            <person name="Nishi S."/>
            <person name="Hori S."/>
            <person name="Arai W."/>
            <person name="Tsubouchi T."/>
            <person name="Morono Y."/>
            <person name="Uchiyama I."/>
            <person name="Ito T."/>
            <person name="Fujiyama A."/>
            <person name="Inagaki F."/>
            <person name="Takami H."/>
        </authorList>
    </citation>
    <scope>NUCLEOTIDE SEQUENCE</scope>
    <source>
        <strain evidence="2">Expedition CK06-06</strain>
    </source>
</reference>
<dbReference type="PANTHER" id="PTHR22642:SF2">
    <property type="entry name" value="PROTEIN LONG AFTER FAR-RED 3"/>
    <property type="match status" value="1"/>
</dbReference>
<dbReference type="InterPro" id="IPR013108">
    <property type="entry name" value="Amidohydro_3"/>
</dbReference>
<proteinExistence type="predicted"/>
<evidence type="ECO:0000259" key="1">
    <source>
        <dbReference type="Pfam" id="PF07969"/>
    </source>
</evidence>
<dbReference type="Gene3D" id="3.20.20.140">
    <property type="entry name" value="Metal-dependent hydrolases"/>
    <property type="match status" value="1"/>
</dbReference>
<dbReference type="AlphaFoldDB" id="X1R6B2"/>
<organism evidence="2">
    <name type="scientific">marine sediment metagenome</name>
    <dbReference type="NCBI Taxonomy" id="412755"/>
    <lineage>
        <taxon>unclassified sequences</taxon>
        <taxon>metagenomes</taxon>
        <taxon>ecological metagenomes</taxon>
    </lineage>
</organism>